<dbReference type="EMBL" id="ML170157">
    <property type="protein sequence ID" value="TDL28987.1"/>
    <property type="molecule type" value="Genomic_DNA"/>
</dbReference>
<dbReference type="GO" id="GO:0008270">
    <property type="term" value="F:zinc ion binding"/>
    <property type="evidence" value="ECO:0007669"/>
    <property type="project" value="UniProtKB-KW"/>
</dbReference>
<name>A0A4Y7QMW7_9AGAM</name>
<evidence type="ECO:0000256" key="4">
    <source>
        <dbReference type="ARBA" id="ARBA00022833"/>
    </source>
</evidence>
<proteinExistence type="predicted"/>
<organism evidence="6 7">
    <name type="scientific">Rickenella mellea</name>
    <dbReference type="NCBI Taxonomy" id="50990"/>
    <lineage>
        <taxon>Eukaryota</taxon>
        <taxon>Fungi</taxon>
        <taxon>Dikarya</taxon>
        <taxon>Basidiomycota</taxon>
        <taxon>Agaricomycotina</taxon>
        <taxon>Agaricomycetes</taxon>
        <taxon>Hymenochaetales</taxon>
        <taxon>Rickenellaceae</taxon>
        <taxon>Rickenella</taxon>
    </lineage>
</organism>
<dbReference type="OrthoDB" id="2677917at2759"/>
<keyword evidence="5" id="KW-0539">Nucleus</keyword>
<dbReference type="AlphaFoldDB" id="A0A4Y7QMW7"/>
<evidence type="ECO:0000313" key="6">
    <source>
        <dbReference type="EMBL" id="TDL28987.1"/>
    </source>
</evidence>
<comment type="subcellular location">
    <subcellularLocation>
        <location evidence="1">Nucleus</location>
    </subcellularLocation>
</comment>
<dbReference type="PANTHER" id="PTHR46481:SF10">
    <property type="entry name" value="ZINC FINGER BED DOMAIN-CONTAINING PROTEIN 39"/>
    <property type="match status" value="1"/>
</dbReference>
<dbReference type="GO" id="GO:0005634">
    <property type="term" value="C:nucleus"/>
    <property type="evidence" value="ECO:0007669"/>
    <property type="project" value="UniProtKB-SubCell"/>
</dbReference>
<evidence type="ECO:0000256" key="5">
    <source>
        <dbReference type="ARBA" id="ARBA00023242"/>
    </source>
</evidence>
<feature type="non-terminal residue" evidence="6">
    <location>
        <position position="1"/>
    </location>
</feature>
<evidence type="ECO:0000256" key="1">
    <source>
        <dbReference type="ARBA" id="ARBA00004123"/>
    </source>
</evidence>
<keyword evidence="3" id="KW-0863">Zinc-finger</keyword>
<feature type="non-terminal residue" evidence="6">
    <location>
        <position position="222"/>
    </location>
</feature>
<dbReference type="InterPro" id="IPR052035">
    <property type="entry name" value="ZnF_BED_domain_contain"/>
</dbReference>
<dbReference type="PANTHER" id="PTHR46481">
    <property type="entry name" value="ZINC FINGER BED DOMAIN-CONTAINING PROTEIN 4"/>
    <property type="match status" value="1"/>
</dbReference>
<reference evidence="6 7" key="1">
    <citation type="submission" date="2018-06" db="EMBL/GenBank/DDBJ databases">
        <title>A transcriptomic atlas of mushroom development highlights an independent origin of complex multicellularity.</title>
        <authorList>
            <consortium name="DOE Joint Genome Institute"/>
            <person name="Krizsan K."/>
            <person name="Almasi E."/>
            <person name="Merenyi Z."/>
            <person name="Sahu N."/>
            <person name="Viragh M."/>
            <person name="Koszo T."/>
            <person name="Mondo S."/>
            <person name="Kiss B."/>
            <person name="Balint B."/>
            <person name="Kues U."/>
            <person name="Barry K."/>
            <person name="Hegedus J.C."/>
            <person name="Henrissat B."/>
            <person name="Johnson J."/>
            <person name="Lipzen A."/>
            <person name="Ohm R."/>
            <person name="Nagy I."/>
            <person name="Pangilinan J."/>
            <person name="Yan J."/>
            <person name="Xiong Y."/>
            <person name="Grigoriev I.V."/>
            <person name="Hibbett D.S."/>
            <person name="Nagy L.G."/>
        </authorList>
    </citation>
    <scope>NUCLEOTIDE SEQUENCE [LARGE SCALE GENOMIC DNA]</scope>
    <source>
        <strain evidence="6 7">SZMC22713</strain>
    </source>
</reference>
<dbReference type="STRING" id="50990.A0A4Y7QMW7"/>
<evidence type="ECO:0000313" key="7">
    <source>
        <dbReference type="Proteomes" id="UP000294933"/>
    </source>
</evidence>
<accession>A0A4Y7QMW7</accession>
<evidence type="ECO:0000256" key="3">
    <source>
        <dbReference type="ARBA" id="ARBA00022771"/>
    </source>
</evidence>
<dbReference type="VEuPathDB" id="FungiDB:BD410DRAFT_682605"/>
<evidence type="ECO:0000256" key="2">
    <source>
        <dbReference type="ARBA" id="ARBA00022723"/>
    </source>
</evidence>
<sequence>LERLAKDWTAPIYAFFKPEPIIEHVDGRRCHSFQCAARSCMFRSRGVRRYLDKSDFNSTGNLRKHAKKCWGEDVVKAADQAKTADEVRATKGTGPLNLQSITAAFKRSGKGKVTYSHQQHTKTESRYSLMKTGRPSYYIPSAKTVSRDVKQVFVKARKRIAKMLQEHDGALSFGTDAWTSPNHKAFIAVTSHFEIDGSPISLLLDLVEVAKSHSGINLAVAF</sequence>
<keyword evidence="7" id="KW-1185">Reference proteome</keyword>
<dbReference type="Proteomes" id="UP000294933">
    <property type="component" value="Unassembled WGS sequence"/>
</dbReference>
<keyword evidence="4" id="KW-0862">Zinc</keyword>
<protein>
    <submittedName>
        <fullName evidence="6">Uncharacterized protein</fullName>
    </submittedName>
</protein>
<keyword evidence="2" id="KW-0479">Metal-binding</keyword>
<gene>
    <name evidence="6" type="ORF">BD410DRAFT_682605</name>
</gene>